<dbReference type="InterPro" id="IPR002048">
    <property type="entry name" value="EF_hand_dom"/>
</dbReference>
<proteinExistence type="inferred from homology"/>
<dbReference type="InterPro" id="IPR028846">
    <property type="entry name" value="Recoverin"/>
</dbReference>
<dbReference type="CDD" id="cd00051">
    <property type="entry name" value="EFh"/>
    <property type="match status" value="2"/>
</dbReference>
<dbReference type="SUPFAM" id="SSF47473">
    <property type="entry name" value="EF-hand"/>
    <property type="match status" value="1"/>
</dbReference>
<evidence type="ECO:0000313" key="8">
    <source>
        <dbReference type="EMBL" id="KAL0488014.1"/>
    </source>
</evidence>
<evidence type="ECO:0000256" key="4">
    <source>
        <dbReference type="ARBA" id="ARBA00022737"/>
    </source>
</evidence>
<evidence type="ECO:0000256" key="1">
    <source>
        <dbReference type="ARBA" id="ARBA00006049"/>
    </source>
</evidence>
<dbReference type="InterPro" id="IPR018247">
    <property type="entry name" value="EF_Hand_1_Ca_BS"/>
</dbReference>
<dbReference type="Pfam" id="PF13202">
    <property type="entry name" value="EF-hand_5"/>
    <property type="match status" value="1"/>
</dbReference>
<comment type="similarity">
    <text evidence="1">Belongs to the recoverin family.</text>
</comment>
<evidence type="ECO:0000256" key="3">
    <source>
        <dbReference type="ARBA" id="ARBA00022723"/>
    </source>
</evidence>
<dbReference type="GO" id="GO:0005509">
    <property type="term" value="F:calcium ion binding"/>
    <property type="evidence" value="ECO:0007669"/>
    <property type="project" value="InterPro"/>
</dbReference>
<sequence>SSLTKNISVSEVELRNLLNQFKVVSDDEGLLDRANFDMVVRNSITKRFDSSIVPAFHRIYEAFDMDGNGRIDFFELATGMSTLLYGDKKEVLQLLFSLFDVNKDGSVEQEEMLDFFKKYYLGQSKMNGYKLTSSRWKSLEEHLKRLFAATDLDSSGTIDYDEFLKAVRDVDHPLGMLLLSMEQEHQM</sequence>
<accession>A0AAW2ZF63</accession>
<dbReference type="PROSITE" id="PS50222">
    <property type="entry name" value="EF_HAND_2"/>
    <property type="match status" value="3"/>
</dbReference>
<gene>
    <name evidence="8" type="ORF">AKO1_008878</name>
</gene>
<feature type="domain" description="EF-hand" evidence="7">
    <location>
        <begin position="51"/>
        <end position="86"/>
    </location>
</feature>
<dbReference type="EMBL" id="JAOPGA020001391">
    <property type="protein sequence ID" value="KAL0488014.1"/>
    <property type="molecule type" value="Genomic_DNA"/>
</dbReference>
<protein>
    <recommendedName>
        <fullName evidence="7">EF-hand domain-containing protein</fullName>
    </recommendedName>
</protein>
<feature type="domain" description="EF-hand" evidence="7">
    <location>
        <begin position="87"/>
        <end position="122"/>
    </location>
</feature>
<dbReference type="Gene3D" id="1.10.238.10">
    <property type="entry name" value="EF-hand"/>
    <property type="match status" value="1"/>
</dbReference>
<dbReference type="PANTHER" id="PTHR23055">
    <property type="entry name" value="CALCIUM BINDING PROTEINS"/>
    <property type="match status" value="1"/>
</dbReference>
<dbReference type="PROSITE" id="PS00018">
    <property type="entry name" value="EF_HAND_1"/>
    <property type="match status" value="3"/>
</dbReference>
<feature type="non-terminal residue" evidence="8">
    <location>
        <position position="1"/>
    </location>
</feature>
<keyword evidence="6" id="KW-0449">Lipoprotein</keyword>
<organism evidence="8 9">
    <name type="scientific">Acrasis kona</name>
    <dbReference type="NCBI Taxonomy" id="1008807"/>
    <lineage>
        <taxon>Eukaryota</taxon>
        <taxon>Discoba</taxon>
        <taxon>Heterolobosea</taxon>
        <taxon>Tetramitia</taxon>
        <taxon>Eutetramitia</taxon>
        <taxon>Acrasidae</taxon>
        <taxon>Acrasis</taxon>
    </lineage>
</organism>
<evidence type="ECO:0000256" key="5">
    <source>
        <dbReference type="ARBA" id="ARBA00022837"/>
    </source>
</evidence>
<keyword evidence="2" id="KW-0519">Myristate</keyword>
<keyword evidence="9" id="KW-1185">Reference proteome</keyword>
<dbReference type="AlphaFoldDB" id="A0AAW2ZF63"/>
<name>A0AAW2ZF63_9EUKA</name>
<keyword evidence="5" id="KW-0106">Calcium</keyword>
<evidence type="ECO:0000259" key="7">
    <source>
        <dbReference type="PROSITE" id="PS50222"/>
    </source>
</evidence>
<keyword evidence="4" id="KW-0677">Repeat</keyword>
<comment type="caution">
    <text evidence="8">The sequence shown here is derived from an EMBL/GenBank/DDBJ whole genome shotgun (WGS) entry which is preliminary data.</text>
</comment>
<reference evidence="8 9" key="1">
    <citation type="submission" date="2024-03" db="EMBL/GenBank/DDBJ databases">
        <title>The Acrasis kona genome and developmental transcriptomes reveal deep origins of eukaryotic multicellular pathways.</title>
        <authorList>
            <person name="Sheikh S."/>
            <person name="Fu C.-J."/>
            <person name="Brown M.W."/>
            <person name="Baldauf S.L."/>
        </authorList>
    </citation>
    <scope>NUCLEOTIDE SEQUENCE [LARGE SCALE GENOMIC DNA]</scope>
    <source>
        <strain evidence="8 9">ATCC MYA-3509</strain>
    </source>
</reference>
<feature type="domain" description="EF-hand" evidence="7">
    <location>
        <begin position="138"/>
        <end position="173"/>
    </location>
</feature>
<evidence type="ECO:0000256" key="6">
    <source>
        <dbReference type="ARBA" id="ARBA00023288"/>
    </source>
</evidence>
<dbReference type="Pfam" id="PF13499">
    <property type="entry name" value="EF-hand_7"/>
    <property type="match status" value="1"/>
</dbReference>
<dbReference type="PANTHER" id="PTHR23055:SF178">
    <property type="entry name" value="NEUROCALCIN HOMOLOG"/>
    <property type="match status" value="1"/>
</dbReference>
<dbReference type="PRINTS" id="PR00450">
    <property type="entry name" value="RECOVERIN"/>
</dbReference>
<dbReference type="Proteomes" id="UP001431209">
    <property type="component" value="Unassembled WGS sequence"/>
</dbReference>
<dbReference type="InterPro" id="IPR011992">
    <property type="entry name" value="EF-hand-dom_pair"/>
</dbReference>
<evidence type="ECO:0000313" key="9">
    <source>
        <dbReference type="Proteomes" id="UP001431209"/>
    </source>
</evidence>
<keyword evidence="3" id="KW-0479">Metal-binding</keyword>
<evidence type="ECO:0000256" key="2">
    <source>
        <dbReference type="ARBA" id="ARBA00022707"/>
    </source>
</evidence>
<dbReference type="SMART" id="SM00054">
    <property type="entry name" value="EFh"/>
    <property type="match status" value="3"/>
</dbReference>